<dbReference type="GO" id="GO:0004413">
    <property type="term" value="F:homoserine kinase activity"/>
    <property type="evidence" value="ECO:0007669"/>
    <property type="project" value="InterPro"/>
</dbReference>
<dbReference type="InterPro" id="IPR050249">
    <property type="entry name" value="Pseudomonas-type_ThrB"/>
</dbReference>
<feature type="domain" description="Aminoglycoside phosphotransferase" evidence="8">
    <location>
        <begin position="52"/>
        <end position="278"/>
    </location>
</feature>
<dbReference type="Gene3D" id="3.90.1200.10">
    <property type="match status" value="1"/>
</dbReference>
<dbReference type="InterPro" id="IPR011009">
    <property type="entry name" value="Kinase-like_dom_sf"/>
</dbReference>
<keyword evidence="5 9" id="KW-0418">Kinase</keyword>
<dbReference type="CDD" id="cd05153">
    <property type="entry name" value="HomoserineK_II"/>
    <property type="match status" value="1"/>
</dbReference>
<evidence type="ECO:0000256" key="4">
    <source>
        <dbReference type="ARBA" id="ARBA00022741"/>
    </source>
</evidence>
<evidence type="ECO:0000256" key="6">
    <source>
        <dbReference type="ARBA" id="ARBA00022840"/>
    </source>
</evidence>
<evidence type="ECO:0000256" key="7">
    <source>
        <dbReference type="ARBA" id="ARBA00038240"/>
    </source>
</evidence>
<name>A0A6M1TKR9_9BACT</name>
<keyword evidence="3" id="KW-0791">Threonine biosynthesis</keyword>
<evidence type="ECO:0000256" key="3">
    <source>
        <dbReference type="ARBA" id="ARBA00022697"/>
    </source>
</evidence>
<keyword evidence="2" id="KW-0808">Transferase</keyword>
<evidence type="ECO:0000313" key="9">
    <source>
        <dbReference type="EMBL" id="NGP89070.1"/>
    </source>
</evidence>
<keyword evidence="4" id="KW-0547">Nucleotide-binding</keyword>
<dbReference type="GO" id="GO:0009088">
    <property type="term" value="P:threonine biosynthetic process"/>
    <property type="evidence" value="ECO:0007669"/>
    <property type="project" value="UniProtKB-KW"/>
</dbReference>
<accession>A0A6M1TKR9</accession>
<evidence type="ECO:0000256" key="1">
    <source>
        <dbReference type="ARBA" id="ARBA00022605"/>
    </source>
</evidence>
<dbReference type="Pfam" id="PF01636">
    <property type="entry name" value="APH"/>
    <property type="match status" value="1"/>
</dbReference>
<dbReference type="Gene3D" id="3.30.200.20">
    <property type="entry name" value="Phosphorylase Kinase, domain 1"/>
    <property type="match status" value="1"/>
</dbReference>
<gene>
    <name evidence="9" type="ORF">G3569_11965</name>
</gene>
<dbReference type="SUPFAM" id="SSF56112">
    <property type="entry name" value="Protein kinase-like (PK-like)"/>
    <property type="match status" value="1"/>
</dbReference>
<reference evidence="9 10" key="1">
    <citation type="submission" date="2020-02" db="EMBL/GenBank/DDBJ databases">
        <title>Aliifodinibius halophilus 2W32, complete genome.</title>
        <authorList>
            <person name="Li Y."/>
            <person name="Wu S."/>
        </authorList>
    </citation>
    <scope>NUCLEOTIDE SEQUENCE [LARGE SCALE GENOMIC DNA]</scope>
    <source>
        <strain evidence="9 10">2W32</strain>
    </source>
</reference>
<keyword evidence="1" id="KW-0028">Amino-acid biosynthesis</keyword>
<evidence type="ECO:0000313" key="10">
    <source>
        <dbReference type="Proteomes" id="UP000479132"/>
    </source>
</evidence>
<dbReference type="AlphaFoldDB" id="A0A6M1TKR9"/>
<dbReference type="EMBL" id="JAALLS010000015">
    <property type="protein sequence ID" value="NGP89070.1"/>
    <property type="molecule type" value="Genomic_DNA"/>
</dbReference>
<keyword evidence="10" id="KW-1185">Reference proteome</keyword>
<evidence type="ECO:0000256" key="5">
    <source>
        <dbReference type="ARBA" id="ARBA00022777"/>
    </source>
</evidence>
<dbReference type="PANTHER" id="PTHR21064">
    <property type="entry name" value="AMINOGLYCOSIDE PHOSPHOTRANSFERASE DOMAIN-CONTAINING PROTEIN-RELATED"/>
    <property type="match status" value="1"/>
</dbReference>
<sequence>MSAAGQKLPVQLFYYDSESITQTSYKAISVIKEIAKHTVLPRYELGQFRSLDPLSAGFANENYKLVTDHGKVLFRVVKQKEKQELVHELRLLNFLRQHSFPTAYPLPQTDGSYINDDEQLIVLYEFLEGDEPALNNQTAREIGAAVGELNALTGWQDLERDNAITLEKCRRLIPFFANNEEQLHPIFTYFEQETQALESPLSTDLPEGIVHADVFTDNTVFRGDELVGIIDFEEACVDQLLFDVGIVINGFGYPDNELNSNLVAALLHAYRQHRRLAPLEQELLPWFIRWGAHSQIYWHLRYGLLDHPNKKQLHRVQELMQRVEWAREHMKELSDLINQCFTTAK</sequence>
<comment type="caution">
    <text evidence="9">The sequence shown here is derived from an EMBL/GenBank/DDBJ whole genome shotgun (WGS) entry which is preliminary data.</text>
</comment>
<organism evidence="9 10">
    <name type="scientific">Fodinibius halophilus</name>
    <dbReference type="NCBI Taxonomy" id="1736908"/>
    <lineage>
        <taxon>Bacteria</taxon>
        <taxon>Pseudomonadati</taxon>
        <taxon>Balneolota</taxon>
        <taxon>Balneolia</taxon>
        <taxon>Balneolales</taxon>
        <taxon>Balneolaceae</taxon>
        <taxon>Fodinibius</taxon>
    </lineage>
</organism>
<dbReference type="GO" id="GO:0005524">
    <property type="term" value="F:ATP binding"/>
    <property type="evidence" value="ECO:0007669"/>
    <property type="project" value="UniProtKB-KW"/>
</dbReference>
<evidence type="ECO:0000256" key="2">
    <source>
        <dbReference type="ARBA" id="ARBA00022679"/>
    </source>
</evidence>
<dbReference type="PANTHER" id="PTHR21064:SF6">
    <property type="entry name" value="AMINOGLYCOSIDE PHOSPHOTRANSFERASE DOMAIN-CONTAINING PROTEIN"/>
    <property type="match status" value="1"/>
</dbReference>
<protein>
    <submittedName>
        <fullName evidence="9">Homoserine kinase</fullName>
    </submittedName>
</protein>
<keyword evidence="6" id="KW-0067">ATP-binding</keyword>
<dbReference type="InterPro" id="IPR005280">
    <property type="entry name" value="Homoserine_kinase_II"/>
</dbReference>
<dbReference type="InterPro" id="IPR002575">
    <property type="entry name" value="Aminoglycoside_PTrfase"/>
</dbReference>
<evidence type="ECO:0000259" key="8">
    <source>
        <dbReference type="Pfam" id="PF01636"/>
    </source>
</evidence>
<dbReference type="Proteomes" id="UP000479132">
    <property type="component" value="Unassembled WGS sequence"/>
</dbReference>
<proteinExistence type="inferred from homology"/>
<comment type="similarity">
    <text evidence="7">Belongs to the pseudomonas-type ThrB family.</text>
</comment>